<keyword evidence="2" id="KW-1185">Reference proteome</keyword>
<dbReference type="EMBL" id="MJEQ01002774">
    <property type="protein sequence ID" value="OIT26549.1"/>
    <property type="molecule type" value="Genomic_DNA"/>
</dbReference>
<proteinExistence type="predicted"/>
<feature type="non-terminal residue" evidence="1">
    <location>
        <position position="1"/>
    </location>
</feature>
<sequence length="69" mass="7869">NTDDYSVTGTYQLVKDSSSDSILHFQFSNSDNSRDCRCMSSAYEFFFRFCKDSNVIFVTVVSISLSQAR</sequence>
<dbReference type="Proteomes" id="UP000187609">
    <property type="component" value="Unassembled WGS sequence"/>
</dbReference>
<reference evidence="1" key="1">
    <citation type="submission" date="2016-11" db="EMBL/GenBank/DDBJ databases">
        <title>The genome of Nicotiana attenuata.</title>
        <authorList>
            <person name="Xu S."/>
            <person name="Brockmoeller T."/>
            <person name="Gaquerel E."/>
            <person name="Navarro A."/>
            <person name="Kuhl H."/>
            <person name="Gase K."/>
            <person name="Ling Z."/>
            <person name="Zhou W."/>
            <person name="Kreitzer C."/>
            <person name="Stanke M."/>
            <person name="Tang H."/>
            <person name="Lyons E."/>
            <person name="Pandey P."/>
            <person name="Pandey S.P."/>
            <person name="Timmermann B."/>
            <person name="Baldwin I.T."/>
        </authorList>
    </citation>
    <scope>NUCLEOTIDE SEQUENCE [LARGE SCALE GENOMIC DNA]</scope>
    <source>
        <strain evidence="1">UT</strain>
    </source>
</reference>
<comment type="caution">
    <text evidence="1">The sequence shown here is derived from an EMBL/GenBank/DDBJ whole genome shotgun (WGS) entry which is preliminary data.</text>
</comment>
<organism evidence="1 2">
    <name type="scientific">Nicotiana attenuata</name>
    <name type="common">Coyote tobacco</name>
    <dbReference type="NCBI Taxonomy" id="49451"/>
    <lineage>
        <taxon>Eukaryota</taxon>
        <taxon>Viridiplantae</taxon>
        <taxon>Streptophyta</taxon>
        <taxon>Embryophyta</taxon>
        <taxon>Tracheophyta</taxon>
        <taxon>Spermatophyta</taxon>
        <taxon>Magnoliopsida</taxon>
        <taxon>eudicotyledons</taxon>
        <taxon>Gunneridae</taxon>
        <taxon>Pentapetalae</taxon>
        <taxon>asterids</taxon>
        <taxon>lamiids</taxon>
        <taxon>Solanales</taxon>
        <taxon>Solanaceae</taxon>
        <taxon>Nicotianoideae</taxon>
        <taxon>Nicotianeae</taxon>
        <taxon>Nicotiana</taxon>
    </lineage>
</organism>
<evidence type="ECO:0000313" key="1">
    <source>
        <dbReference type="EMBL" id="OIT26549.1"/>
    </source>
</evidence>
<evidence type="ECO:0000313" key="2">
    <source>
        <dbReference type="Proteomes" id="UP000187609"/>
    </source>
</evidence>
<accession>A0A1J6K935</accession>
<protein>
    <submittedName>
        <fullName evidence="1">Uncharacterized protein</fullName>
    </submittedName>
</protein>
<name>A0A1J6K935_NICAT</name>
<dbReference type="Gramene" id="OIT26549">
    <property type="protein sequence ID" value="OIT26549"/>
    <property type="gene ID" value="A4A49_53937"/>
</dbReference>
<dbReference type="AlphaFoldDB" id="A0A1J6K935"/>
<gene>
    <name evidence="1" type="ORF">A4A49_53937</name>
</gene>